<dbReference type="Gene3D" id="3.40.50.10350">
    <property type="entry name" value="Glycerate kinase, domain 1"/>
    <property type="match status" value="1"/>
</dbReference>
<evidence type="ECO:0000256" key="2">
    <source>
        <dbReference type="ARBA" id="ARBA00022679"/>
    </source>
</evidence>
<dbReference type="Pfam" id="PF02595">
    <property type="entry name" value="Gly_kinase"/>
    <property type="match status" value="1"/>
</dbReference>
<evidence type="ECO:0000313" key="5">
    <source>
        <dbReference type="EMBL" id="EZG67672.1"/>
    </source>
</evidence>
<reference evidence="5" key="1">
    <citation type="submission" date="2013-12" db="EMBL/GenBank/DDBJ databases">
        <authorList>
            <person name="Omoto C.K."/>
            <person name="Sibley D."/>
            <person name="Venepally P."/>
            <person name="Hadjithomas M."/>
            <person name="Karamycheva S."/>
            <person name="Brunk B."/>
            <person name="Roos D."/>
            <person name="Caler E."/>
            <person name="Lorenzi H."/>
        </authorList>
    </citation>
    <scope>NUCLEOTIDE SEQUENCE</scope>
</reference>
<dbReference type="InterPro" id="IPR036129">
    <property type="entry name" value="Glycerate_kinase_sf"/>
</dbReference>
<comment type="similarity">
    <text evidence="1">Belongs to the glycerate kinase type-1 family.</text>
</comment>
<name>A0A023B7Q8_GRENI</name>
<keyword evidence="6" id="KW-1185">Reference proteome</keyword>
<dbReference type="GO" id="GO:0008887">
    <property type="term" value="F:glycerate kinase activity"/>
    <property type="evidence" value="ECO:0007669"/>
    <property type="project" value="InterPro"/>
</dbReference>
<evidence type="ECO:0000256" key="3">
    <source>
        <dbReference type="ARBA" id="ARBA00022777"/>
    </source>
</evidence>
<keyword evidence="3 5" id="KW-0418">Kinase</keyword>
<dbReference type="SUPFAM" id="SSF110738">
    <property type="entry name" value="Glycerate kinase I"/>
    <property type="match status" value="1"/>
</dbReference>
<dbReference type="Gene3D" id="3.90.1510.10">
    <property type="entry name" value="Glycerate kinase, domain 2"/>
    <property type="match status" value="1"/>
</dbReference>
<organism evidence="5 6">
    <name type="scientific">Gregarina niphandrodes</name>
    <name type="common">Septate eugregarine</name>
    <dbReference type="NCBI Taxonomy" id="110365"/>
    <lineage>
        <taxon>Eukaryota</taxon>
        <taxon>Sar</taxon>
        <taxon>Alveolata</taxon>
        <taxon>Apicomplexa</taxon>
        <taxon>Conoidasida</taxon>
        <taxon>Gregarinasina</taxon>
        <taxon>Eugregarinorida</taxon>
        <taxon>Gregarinidae</taxon>
        <taxon>Gregarina</taxon>
    </lineage>
</organism>
<dbReference type="EMBL" id="AFNH02000503">
    <property type="protein sequence ID" value="EZG67672.1"/>
    <property type="molecule type" value="Genomic_DNA"/>
</dbReference>
<proteinExistence type="inferred from homology"/>
<dbReference type="Proteomes" id="UP000019763">
    <property type="component" value="Unassembled WGS sequence"/>
</dbReference>
<dbReference type="RefSeq" id="XP_011130171.1">
    <property type="nucleotide sequence ID" value="XM_011131869.1"/>
</dbReference>
<dbReference type="PANTHER" id="PTHR21599">
    <property type="entry name" value="GLYCERATE KINASE"/>
    <property type="match status" value="1"/>
</dbReference>
<dbReference type="GO" id="GO:0031388">
    <property type="term" value="P:organic acid phosphorylation"/>
    <property type="evidence" value="ECO:0007669"/>
    <property type="project" value="InterPro"/>
</dbReference>
<evidence type="ECO:0000313" key="6">
    <source>
        <dbReference type="Proteomes" id="UP000019763"/>
    </source>
</evidence>
<dbReference type="InterPro" id="IPR018197">
    <property type="entry name" value="Glycerate_kinase_RE-like"/>
</dbReference>
<dbReference type="InterPro" id="IPR004381">
    <property type="entry name" value="Glycerate_kinase"/>
</dbReference>
<accession>A0A023B7Q8</accession>
<evidence type="ECO:0000256" key="1">
    <source>
        <dbReference type="ARBA" id="ARBA00006284"/>
    </source>
</evidence>
<evidence type="ECO:0000256" key="4">
    <source>
        <dbReference type="SAM" id="MobiDB-lite"/>
    </source>
</evidence>
<dbReference type="AlphaFoldDB" id="A0A023B7Q8"/>
<protein>
    <submittedName>
        <fullName evidence="5">Glycerate kinase</fullName>
    </submittedName>
</protein>
<comment type="caution">
    <text evidence="5">The sequence shown here is derived from an EMBL/GenBank/DDBJ whole genome shotgun (WGS) entry which is preliminary data.</text>
</comment>
<dbReference type="VEuPathDB" id="CryptoDB:GNI_066870"/>
<dbReference type="OrthoDB" id="10262596at2759"/>
<gene>
    <name evidence="5" type="ORF">GNI_066870</name>
</gene>
<keyword evidence="2" id="KW-0808">Transferase</keyword>
<sequence length="516" mass="55558">MLRRHITSDGGRILMRRLQFLHDEIDEDLDVYQFNDGKEVLLERCESPHLPEGPSPRRQRGVVDFSGQPSKGRPSPSISYRPGKSFKSSPDKASSPGAASTQADEAAAAEKAAAAEAAAFSPRKRMNKGLVDQFLGKCSGKCDLKVVVAMGHWSKEIDSHEANCIVVDTLKENGVNDIYCLPMSCGSRGFINSFRALYYGQDYDIIDLDVRSPGNDKVMNTVPMLINRTNNTAVIEAESIIGQHLLSTPLQGNSYGLGQALREAAEMGFRTIYVGLPAQAACIDGGIGMAQALSVDFYDVDGNELPHEGNVADRVASLSLDHIDNVMSDCKIIVACESTLPIHGESNSLNSLPASQRDVAIQNMNSLVEVVGRVCNNRSACIQPGSGCGGGAAYMLSVLLDTELKSGLAVVVDDEFESQIAKVDLLITGAYNVDVRNVGDIPVELSRMAQKYNTKTVVYTAQNSSGVADAPDVGMSCIVPIPEGNQITTDQDICNLLAKQVTRTVKMLRIGNEVKL</sequence>
<dbReference type="GeneID" id="22912456"/>
<dbReference type="InterPro" id="IPR018193">
    <property type="entry name" value="Glyc_kinase_flavodox-like_fold"/>
</dbReference>
<feature type="region of interest" description="Disordered" evidence="4">
    <location>
        <begin position="47"/>
        <end position="106"/>
    </location>
</feature>
<dbReference type="PANTHER" id="PTHR21599:SF0">
    <property type="entry name" value="GLYCERATE KINASE"/>
    <property type="match status" value="1"/>
</dbReference>